<dbReference type="PANTHER" id="PTHR30069">
    <property type="entry name" value="TONB-DEPENDENT OUTER MEMBRANE RECEPTOR"/>
    <property type="match status" value="1"/>
</dbReference>
<reference evidence="15" key="1">
    <citation type="submission" date="2020-01" db="EMBL/GenBank/DDBJ databases">
        <title>Muricauda ochracea sp. nov., isolated from a tidal flat of Garorim bay in Korea.</title>
        <authorList>
            <person name="Kim D."/>
            <person name="Yoo Y."/>
            <person name="Kim J.-J."/>
        </authorList>
    </citation>
    <scope>NUCLEOTIDE SEQUENCE</scope>
    <source>
        <strain evidence="15">JGD-17</strain>
    </source>
</reference>
<protein>
    <submittedName>
        <fullName evidence="15">TonB-dependent receptor</fullName>
    </submittedName>
</protein>
<proteinExistence type="inferred from homology"/>
<keyword evidence="4 10" id="KW-0812">Transmembrane</keyword>
<dbReference type="Gene3D" id="2.60.40.1120">
    <property type="entry name" value="Carboxypeptidase-like, regulatory domain"/>
    <property type="match status" value="1"/>
</dbReference>
<evidence type="ECO:0000256" key="3">
    <source>
        <dbReference type="ARBA" id="ARBA00022452"/>
    </source>
</evidence>
<evidence type="ECO:0000259" key="13">
    <source>
        <dbReference type="Pfam" id="PF00593"/>
    </source>
</evidence>
<evidence type="ECO:0000256" key="7">
    <source>
        <dbReference type="ARBA" id="ARBA00023136"/>
    </source>
</evidence>
<evidence type="ECO:0000256" key="8">
    <source>
        <dbReference type="ARBA" id="ARBA00023170"/>
    </source>
</evidence>
<name>A0A964WW22_9FLAO</name>
<dbReference type="SUPFAM" id="SSF49464">
    <property type="entry name" value="Carboxypeptidase regulatory domain-like"/>
    <property type="match status" value="1"/>
</dbReference>
<dbReference type="Pfam" id="PF00593">
    <property type="entry name" value="TonB_dep_Rec_b-barrel"/>
    <property type="match status" value="1"/>
</dbReference>
<sequence length="923" mass="103700">MRNIYLQILLALLFFGPMRAQENTSRVSLSLEGVSITEALERIEDATDQNIYFDKDWNPNTKVTGNYYNELLTDVLGDILKGTNLNHFIWEGSVYITRNNLIVDGLPEDFFNDGPKGDIARAETLTTTSKPIFIGSQSVGNNTENIETVRVGRQREGTGNTAVLSGKAVLASTGQPARDMAVLVEGMELGVSTDSTGYYELRLPKGEHLITTRALGIAPTTKRVLLFGDGNMDLELQESVEALEEVVVAANQNRNVEQAVTGLTQLDVQKIKTLPLVMGERDLLNAAVTLPGIAKAGEGAAGYNVRGGRTDQNLILLDNAVIYNPVHFFGIFSALNPYTTGNVDIYKGNIPVEYGGRLSSVFDIQTKDGNSEEFSGEASIGPVTNSVMLEIPVVKEKSSLVLGGRLTYSDWILGILDEESLSNSSANFYDVVAKYNHSINENNEIRATAYYSKDNFSITSDSIFRYSNRAFSLRWDHKFSKNNTGSILVTNSEYRFGIEFDGDSNDDFDLGYQNYESEVRLKMRSLIGDNHTLDYGVSGKYYIVDPGDKDPLNPESDIASISLPREQGLETGIFIADQWEITDRFLLDAGLRYSYYLALGPAEQRIYQEGQPRTEDNLIEVREFGDQETIETYGGPEVRVGGRYLFTPDFSIKASYNSTFQYIHTLSNNTTVSPTDTWKLSDINIEPQQAQQYSLGLFKNFNEKEIELSVEGFYKQSENLLDYKIGSQLLLNEQIETDVLQGDGKAYGVEFLLKKNDGALNGWLGYTYSRSFVKLDSQFEEEVVNNGEFFPSNFDKPHDFSLVANYRFTKRISASMNFVYQTGRPVTYPVGSYTLNNEDFVFYSDRNRFRIPDFYRLDLGFNLEGNHKKEKAIHTFWSFQIYNVLGRNNPYSVFFITEEGEIKALQSSIFAIPVPTLTFNMKF</sequence>
<organism evidence="15 16">
    <name type="scientific">Flagellimonas ochracea</name>
    <dbReference type="NCBI Taxonomy" id="2696472"/>
    <lineage>
        <taxon>Bacteria</taxon>
        <taxon>Pseudomonadati</taxon>
        <taxon>Bacteroidota</taxon>
        <taxon>Flavobacteriia</taxon>
        <taxon>Flavobacteriales</taxon>
        <taxon>Flavobacteriaceae</taxon>
        <taxon>Flagellimonas</taxon>
    </lineage>
</organism>
<comment type="caution">
    <text evidence="15">The sequence shown here is derived from an EMBL/GenBank/DDBJ whole genome shotgun (WGS) entry which is preliminary data.</text>
</comment>
<feature type="domain" description="TonB-dependent receptor-like beta-barrel" evidence="13">
    <location>
        <begin position="416"/>
        <end position="863"/>
    </location>
</feature>
<dbReference type="EMBL" id="JAAABI010000001">
    <property type="protein sequence ID" value="NAY90520.1"/>
    <property type="molecule type" value="Genomic_DNA"/>
</dbReference>
<evidence type="ECO:0000256" key="10">
    <source>
        <dbReference type="PROSITE-ProRule" id="PRU01360"/>
    </source>
</evidence>
<dbReference type="InterPro" id="IPR012910">
    <property type="entry name" value="Plug_dom"/>
</dbReference>
<dbReference type="Gene3D" id="2.170.130.10">
    <property type="entry name" value="TonB-dependent receptor, plug domain"/>
    <property type="match status" value="1"/>
</dbReference>
<dbReference type="RefSeq" id="WP_166521934.1">
    <property type="nucleotide sequence ID" value="NZ_JAAABI010000001.1"/>
</dbReference>
<feature type="chain" id="PRO_5036729951" evidence="12">
    <location>
        <begin position="21"/>
        <end position="923"/>
    </location>
</feature>
<dbReference type="GO" id="GO:0044718">
    <property type="term" value="P:siderophore transmembrane transport"/>
    <property type="evidence" value="ECO:0007669"/>
    <property type="project" value="TreeGrafter"/>
</dbReference>
<keyword evidence="8 15" id="KW-0675">Receptor</keyword>
<dbReference type="Pfam" id="PF07715">
    <property type="entry name" value="Plug"/>
    <property type="match status" value="1"/>
</dbReference>
<keyword evidence="5 12" id="KW-0732">Signal</keyword>
<dbReference type="PROSITE" id="PS52016">
    <property type="entry name" value="TONB_DEPENDENT_REC_3"/>
    <property type="match status" value="1"/>
</dbReference>
<evidence type="ECO:0000256" key="9">
    <source>
        <dbReference type="ARBA" id="ARBA00023237"/>
    </source>
</evidence>
<evidence type="ECO:0000256" key="6">
    <source>
        <dbReference type="ARBA" id="ARBA00023077"/>
    </source>
</evidence>
<evidence type="ECO:0000256" key="1">
    <source>
        <dbReference type="ARBA" id="ARBA00004571"/>
    </source>
</evidence>
<feature type="signal peptide" evidence="12">
    <location>
        <begin position="1"/>
        <end position="20"/>
    </location>
</feature>
<dbReference type="PANTHER" id="PTHR30069:SF29">
    <property type="entry name" value="HEMOGLOBIN AND HEMOGLOBIN-HAPTOGLOBIN-BINDING PROTEIN 1-RELATED"/>
    <property type="match status" value="1"/>
</dbReference>
<dbReference type="AlphaFoldDB" id="A0A964WW22"/>
<keyword evidence="9 10" id="KW-0998">Cell outer membrane</keyword>
<dbReference type="GO" id="GO:0015344">
    <property type="term" value="F:siderophore uptake transmembrane transporter activity"/>
    <property type="evidence" value="ECO:0007669"/>
    <property type="project" value="TreeGrafter"/>
</dbReference>
<evidence type="ECO:0000256" key="2">
    <source>
        <dbReference type="ARBA" id="ARBA00022448"/>
    </source>
</evidence>
<keyword evidence="3 10" id="KW-1134">Transmembrane beta strand</keyword>
<accession>A0A964WW22</accession>
<dbReference type="SUPFAM" id="SSF56935">
    <property type="entry name" value="Porins"/>
    <property type="match status" value="1"/>
</dbReference>
<keyword evidence="6 11" id="KW-0798">TonB box</keyword>
<gene>
    <name evidence="15" type="ORF">GTQ34_01200</name>
</gene>
<feature type="domain" description="TonB-dependent receptor plug" evidence="14">
    <location>
        <begin position="279"/>
        <end position="357"/>
    </location>
</feature>
<evidence type="ECO:0000313" key="16">
    <source>
        <dbReference type="Proteomes" id="UP000667650"/>
    </source>
</evidence>
<dbReference type="InterPro" id="IPR008969">
    <property type="entry name" value="CarboxyPept-like_regulatory"/>
</dbReference>
<dbReference type="InterPro" id="IPR036942">
    <property type="entry name" value="Beta-barrel_TonB_sf"/>
</dbReference>
<comment type="subcellular location">
    <subcellularLocation>
        <location evidence="1 10">Cell outer membrane</location>
        <topology evidence="1 10">Multi-pass membrane protein</topology>
    </subcellularLocation>
</comment>
<evidence type="ECO:0000259" key="14">
    <source>
        <dbReference type="Pfam" id="PF07715"/>
    </source>
</evidence>
<dbReference type="Gene3D" id="2.40.170.20">
    <property type="entry name" value="TonB-dependent receptor, beta-barrel domain"/>
    <property type="match status" value="1"/>
</dbReference>
<dbReference type="GO" id="GO:0009279">
    <property type="term" value="C:cell outer membrane"/>
    <property type="evidence" value="ECO:0007669"/>
    <property type="project" value="UniProtKB-SubCell"/>
</dbReference>
<dbReference type="Proteomes" id="UP000667650">
    <property type="component" value="Unassembled WGS sequence"/>
</dbReference>
<evidence type="ECO:0000256" key="4">
    <source>
        <dbReference type="ARBA" id="ARBA00022692"/>
    </source>
</evidence>
<evidence type="ECO:0000313" key="15">
    <source>
        <dbReference type="EMBL" id="NAY90520.1"/>
    </source>
</evidence>
<evidence type="ECO:0000256" key="12">
    <source>
        <dbReference type="SAM" id="SignalP"/>
    </source>
</evidence>
<keyword evidence="16" id="KW-1185">Reference proteome</keyword>
<comment type="similarity">
    <text evidence="10 11">Belongs to the TonB-dependent receptor family.</text>
</comment>
<keyword evidence="7 10" id="KW-0472">Membrane</keyword>
<evidence type="ECO:0000256" key="5">
    <source>
        <dbReference type="ARBA" id="ARBA00022729"/>
    </source>
</evidence>
<evidence type="ECO:0000256" key="11">
    <source>
        <dbReference type="RuleBase" id="RU003357"/>
    </source>
</evidence>
<keyword evidence="2 10" id="KW-0813">Transport</keyword>
<dbReference type="Pfam" id="PF13715">
    <property type="entry name" value="CarbopepD_reg_2"/>
    <property type="match status" value="1"/>
</dbReference>
<dbReference type="InterPro" id="IPR000531">
    <property type="entry name" value="Beta-barrel_TonB"/>
</dbReference>
<dbReference type="InterPro" id="IPR037066">
    <property type="entry name" value="Plug_dom_sf"/>
</dbReference>
<dbReference type="InterPro" id="IPR039426">
    <property type="entry name" value="TonB-dep_rcpt-like"/>
</dbReference>